<dbReference type="InterPro" id="IPR029044">
    <property type="entry name" value="Nucleotide-diphossugar_trans"/>
</dbReference>
<name>A0A1C9IEX5_STRSU</name>
<evidence type="ECO:0000259" key="1">
    <source>
        <dbReference type="Pfam" id="PF00535"/>
    </source>
</evidence>
<dbReference type="GO" id="GO:0016758">
    <property type="term" value="F:hexosyltransferase activity"/>
    <property type="evidence" value="ECO:0007669"/>
    <property type="project" value="UniProtKB-ARBA"/>
</dbReference>
<dbReference type="PANTHER" id="PTHR22916:SF3">
    <property type="entry name" value="UDP-GLCNAC:BETAGAL BETA-1,3-N-ACETYLGLUCOSAMINYLTRANSFERASE-LIKE PROTEIN 1"/>
    <property type="match status" value="1"/>
</dbReference>
<dbReference type="InterPro" id="IPR001173">
    <property type="entry name" value="Glyco_trans_2-like"/>
</dbReference>
<dbReference type="SUPFAM" id="SSF53448">
    <property type="entry name" value="Nucleotide-diphospho-sugar transferases"/>
    <property type="match status" value="1"/>
</dbReference>
<feature type="domain" description="Glycosyltransferase 2-like" evidence="1">
    <location>
        <begin position="2"/>
        <end position="127"/>
    </location>
</feature>
<organism evidence="2">
    <name type="scientific">Streptococcus suis</name>
    <dbReference type="NCBI Taxonomy" id="1307"/>
    <lineage>
        <taxon>Bacteria</taxon>
        <taxon>Bacillati</taxon>
        <taxon>Bacillota</taxon>
        <taxon>Bacilli</taxon>
        <taxon>Lactobacillales</taxon>
        <taxon>Streptococcaceae</taxon>
        <taxon>Streptococcus</taxon>
    </lineage>
</organism>
<keyword evidence="2" id="KW-0808">Transferase</keyword>
<dbReference type="EMBL" id="KU665280">
    <property type="protein sequence ID" value="AOP03089.1"/>
    <property type="molecule type" value="Genomic_DNA"/>
</dbReference>
<accession>A0A1C9IEX5</accession>
<evidence type="ECO:0000313" key="2">
    <source>
        <dbReference type="EMBL" id="AOP03089.1"/>
    </source>
</evidence>
<proteinExistence type="predicted"/>
<dbReference type="AlphaFoldDB" id="A0A1C9IEX5"/>
<dbReference type="PANTHER" id="PTHR22916">
    <property type="entry name" value="GLYCOSYLTRANSFERASE"/>
    <property type="match status" value="1"/>
</dbReference>
<dbReference type="Gene3D" id="3.90.550.10">
    <property type="entry name" value="Spore Coat Polysaccharide Biosynthesis Protein SpsA, Chain A"/>
    <property type="match status" value="1"/>
</dbReference>
<protein>
    <submittedName>
        <fullName evidence="2">Glycosyltransferase</fullName>
    </submittedName>
</protein>
<gene>
    <name evidence="2" type="primary">cpsO</name>
    <name evidence="2" type="ORF">YS511-orf13</name>
</gene>
<sequence length="300" mass="35148">MSVYKESLEKVKLAIDSIVNQTYTDFLFLIIVDNPDNLEVIHYLQYLTKCDDRFEMIVNTQNLGLAQSLNRGIDRVVTPYLARMDADDIAESDRLEKQIGYLKDNPTVDLLGTNVIYIDEKSNVIGERGTLPCSSEAISEFMRYTNVLNHPTFMGKTSVFKEVKYRNLLYSQDYDFVCRLLEKNYVVNNLSECLLKYRITSFVSNEKKQKQRVAFEQIRHYYRLGKLSTIDIEKTLEASLKNYRADYYKLVDTYNNFVSLLKKKNYLKAISFLIKNLFVKGFVGELFNSLKIFLLKRKYQ</sequence>
<dbReference type="Pfam" id="PF00535">
    <property type="entry name" value="Glycos_transf_2"/>
    <property type="match status" value="1"/>
</dbReference>
<reference evidence="2" key="1">
    <citation type="journal article" date="2016" name="Appl. Environ. Microbiol.">
        <title>Novel capsular polysaccharide Loci and new diagnostic tools for high-throughput capsular gene typing in Streptococcus suis.</title>
        <authorList>
            <person name="Zheng H."/>
            <person name="Bai X."/>
            <person name="Xu J."/>
        </authorList>
    </citation>
    <scope>NUCLEOTIDE SEQUENCE</scope>
    <source>
        <strain evidence="2">YS511</strain>
    </source>
</reference>